<evidence type="ECO:0000256" key="3">
    <source>
        <dbReference type="ARBA" id="ARBA00022989"/>
    </source>
</evidence>
<dbReference type="PANTHER" id="PTHR36460:SF1">
    <property type="entry name" value="UPF0132 DOMAIN PROTEIN (AFU_ORTHOLOGUE AFUA_3G10255)"/>
    <property type="match status" value="1"/>
</dbReference>
<dbReference type="STRING" id="2020962.A0A2N1JBG0"/>
<dbReference type="PANTHER" id="PTHR36460">
    <property type="entry name" value="UPF0132 DOMAIN PROTEIN (AFU_ORTHOLOGUE AFUA_3G10255)"/>
    <property type="match status" value="1"/>
</dbReference>
<dbReference type="Proteomes" id="UP000232875">
    <property type="component" value="Unassembled WGS sequence"/>
</dbReference>
<evidence type="ECO:0000256" key="1">
    <source>
        <dbReference type="ARBA" id="ARBA00004141"/>
    </source>
</evidence>
<evidence type="ECO:0000256" key="4">
    <source>
        <dbReference type="ARBA" id="ARBA00023136"/>
    </source>
</evidence>
<keyword evidence="3" id="KW-1133">Transmembrane helix</keyword>
<reference evidence="6 7" key="1">
    <citation type="submission" date="2017-10" db="EMBL/GenBank/DDBJ databases">
        <title>A novel species of cold-tolerant Malassezia isolated from bats.</title>
        <authorList>
            <person name="Lorch J.M."/>
            <person name="Palmer J.M."/>
            <person name="Vanderwolf K.J."/>
            <person name="Schmidt K.Z."/>
            <person name="Verant M.L."/>
            <person name="Weller T.J."/>
            <person name="Blehert D.S."/>
        </authorList>
    </citation>
    <scope>NUCLEOTIDE SEQUENCE [LARGE SCALE GENOMIC DNA]</scope>
    <source>
        <strain evidence="6 7">NWHC:44797-103</strain>
    </source>
</reference>
<evidence type="ECO:0000313" key="6">
    <source>
        <dbReference type="EMBL" id="PKI83890.1"/>
    </source>
</evidence>
<name>A0A2N1JBG0_9BASI</name>
<comment type="subcellular location">
    <subcellularLocation>
        <location evidence="1">Membrane</location>
        <topology evidence="1">Multi-pass membrane protein</topology>
    </subcellularLocation>
</comment>
<dbReference type="OrthoDB" id="5546837at2759"/>
<evidence type="ECO:0000256" key="2">
    <source>
        <dbReference type="ARBA" id="ARBA00022692"/>
    </source>
</evidence>
<sequence length="216" mass="23537">MASGPRRDVASKALDGDAPYIVESYQNDTAQFNGGPAPSFTYTHNPGSQDGDFEQPRSWEDAARAQATPEYGHVYVNIDPNNPQHSIGGTYASPTPLHATITGYATSLGWPLSTECAIPYVFPPFTSVFVLIFETKNDLARFHAFQAALCSVAAILAELVLRHIFGLVSLAWILLRLFYLASWYCGYIAHQSAVSLERAPFVPIVGPHAVSFVGEE</sequence>
<keyword evidence="4" id="KW-0472">Membrane</keyword>
<accession>A0A2N1JBG0</accession>
<protein>
    <submittedName>
        <fullName evidence="6">Uncharacterized protein</fullName>
    </submittedName>
</protein>
<keyword evidence="7" id="KW-1185">Reference proteome</keyword>
<feature type="region of interest" description="Disordered" evidence="5">
    <location>
        <begin position="32"/>
        <end position="55"/>
    </location>
</feature>
<keyword evidence="2" id="KW-0812">Transmembrane</keyword>
<dbReference type="GO" id="GO:0016020">
    <property type="term" value="C:membrane"/>
    <property type="evidence" value="ECO:0007669"/>
    <property type="project" value="UniProtKB-SubCell"/>
</dbReference>
<organism evidence="6 7">
    <name type="scientific">Malassezia vespertilionis</name>
    <dbReference type="NCBI Taxonomy" id="2020962"/>
    <lineage>
        <taxon>Eukaryota</taxon>
        <taxon>Fungi</taxon>
        <taxon>Dikarya</taxon>
        <taxon>Basidiomycota</taxon>
        <taxon>Ustilaginomycotina</taxon>
        <taxon>Malasseziomycetes</taxon>
        <taxon>Malasseziales</taxon>
        <taxon>Malasseziaceae</taxon>
        <taxon>Malassezia</taxon>
    </lineage>
</organism>
<proteinExistence type="predicted"/>
<evidence type="ECO:0000256" key="5">
    <source>
        <dbReference type="SAM" id="MobiDB-lite"/>
    </source>
</evidence>
<dbReference type="AlphaFoldDB" id="A0A2N1JBG0"/>
<gene>
    <name evidence="6" type="ORF">MVES_001890</name>
</gene>
<dbReference type="EMBL" id="KZ454990">
    <property type="protein sequence ID" value="PKI83890.1"/>
    <property type="molecule type" value="Genomic_DNA"/>
</dbReference>
<evidence type="ECO:0000313" key="7">
    <source>
        <dbReference type="Proteomes" id="UP000232875"/>
    </source>
</evidence>